<name>A0ABX7QCB3_9FLAO</name>
<proteinExistence type="predicted"/>
<keyword evidence="2" id="KW-1185">Reference proteome</keyword>
<dbReference type="EMBL" id="CP071448">
    <property type="protein sequence ID" value="QSW88059.1"/>
    <property type="molecule type" value="Genomic_DNA"/>
</dbReference>
<evidence type="ECO:0000313" key="2">
    <source>
        <dbReference type="Proteomes" id="UP000663440"/>
    </source>
</evidence>
<gene>
    <name evidence="1" type="ORF">J0383_17515</name>
</gene>
<accession>A0ABX7QCB3</accession>
<reference evidence="1 2" key="1">
    <citation type="submission" date="2021-03" db="EMBL/GenBank/DDBJ databases">
        <title>Flavobacterium kribbensis sp. nov, an endophytic bacteria, isolated from soybean.</title>
        <authorList>
            <person name="Lee J."/>
            <person name="Seo J."/>
        </authorList>
    </citation>
    <scope>NUCLEOTIDE SEQUENCE [LARGE SCALE GENOMIC DNA]</scope>
    <source>
        <strain evidence="1 2">BB8</strain>
    </source>
</reference>
<dbReference type="Proteomes" id="UP000663440">
    <property type="component" value="Chromosome"/>
</dbReference>
<dbReference type="RefSeq" id="WP_207295267.1">
    <property type="nucleotide sequence ID" value="NZ_CP071448.1"/>
</dbReference>
<sequence>MSSDELQKEINGKALLPDLISQIEVLDIMKEDQVISRIANLKSLELEDMEYDIFINSKSFVYEIFVFYDSMPIEIKKTLEYFKIYFIQDDDNRFSICFALSSEKTEKSVTNDFFFKINGREIEKMDVNEFIKYTKNYQNKLLPRINSQTMINGLPMRNTETISYKLKDLYFFIIKHFLIRQNYKYTELYFQMIQFEKTTEEQNNRNKLSLVVRAQGTDIFIDNKGDAYDFGTVYP</sequence>
<evidence type="ECO:0000313" key="1">
    <source>
        <dbReference type="EMBL" id="QSW88059.1"/>
    </source>
</evidence>
<protein>
    <submittedName>
        <fullName evidence="1">Uncharacterized protein</fullName>
    </submittedName>
</protein>
<organism evidence="1 2">
    <name type="scientific">Flavobacterium endoglycinae</name>
    <dbReference type="NCBI Taxonomy" id="2816357"/>
    <lineage>
        <taxon>Bacteria</taxon>
        <taxon>Pseudomonadati</taxon>
        <taxon>Bacteroidota</taxon>
        <taxon>Flavobacteriia</taxon>
        <taxon>Flavobacteriales</taxon>
        <taxon>Flavobacteriaceae</taxon>
        <taxon>Flavobacterium</taxon>
    </lineage>
</organism>